<dbReference type="Ensembl" id="ENSECAT00000113311.1">
    <property type="protein sequence ID" value="ENSECAP00000075827.1"/>
    <property type="gene ID" value="ENSECAG00000029781.2"/>
</dbReference>
<feature type="region of interest" description="Disordered" evidence="2">
    <location>
        <begin position="1"/>
        <end position="51"/>
    </location>
</feature>
<keyword evidence="4" id="KW-1185">Reference proteome</keyword>
<dbReference type="AlphaFoldDB" id="A0A3Q2HAC3"/>
<proteinExistence type="inferred from homology"/>
<reference evidence="3 4" key="1">
    <citation type="journal article" date="2009" name="Science">
        <title>Genome sequence, comparative analysis, and population genetics of the domestic horse.</title>
        <authorList>
            <consortium name="Broad Institute Genome Sequencing Platform"/>
            <consortium name="Broad Institute Whole Genome Assembly Team"/>
            <person name="Wade C.M."/>
            <person name="Giulotto E."/>
            <person name="Sigurdsson S."/>
            <person name="Zoli M."/>
            <person name="Gnerre S."/>
            <person name="Imsland F."/>
            <person name="Lear T.L."/>
            <person name="Adelson D.L."/>
            <person name="Bailey E."/>
            <person name="Bellone R.R."/>
            <person name="Bloecker H."/>
            <person name="Distl O."/>
            <person name="Edgar R.C."/>
            <person name="Garber M."/>
            <person name="Leeb T."/>
            <person name="Mauceli E."/>
            <person name="MacLeod J.N."/>
            <person name="Penedo M.C.T."/>
            <person name="Raison J.M."/>
            <person name="Sharpe T."/>
            <person name="Vogel J."/>
            <person name="Andersson L."/>
            <person name="Antczak D.F."/>
            <person name="Biagi T."/>
            <person name="Binns M.M."/>
            <person name="Chowdhary B.P."/>
            <person name="Coleman S.J."/>
            <person name="Della Valle G."/>
            <person name="Fryc S."/>
            <person name="Guerin G."/>
            <person name="Hasegawa T."/>
            <person name="Hill E.W."/>
            <person name="Jurka J."/>
            <person name="Kiialainen A."/>
            <person name="Lindgren G."/>
            <person name="Liu J."/>
            <person name="Magnani E."/>
            <person name="Mickelson J.R."/>
            <person name="Murray J."/>
            <person name="Nergadze S.G."/>
            <person name="Onofrio R."/>
            <person name="Pedroni S."/>
            <person name="Piras M.F."/>
            <person name="Raudsepp T."/>
            <person name="Rocchi M."/>
            <person name="Roeed K.H."/>
            <person name="Ryder O.A."/>
            <person name="Searle S."/>
            <person name="Skow L."/>
            <person name="Swinburne J.E."/>
            <person name="Syvaenen A.C."/>
            <person name="Tozaki T."/>
            <person name="Valberg S.J."/>
            <person name="Vaudin M."/>
            <person name="White J.R."/>
            <person name="Zody M.C."/>
            <person name="Lander E.S."/>
            <person name="Lindblad-Toh K."/>
        </authorList>
    </citation>
    <scope>NUCLEOTIDE SEQUENCE [LARGE SCALE GENOMIC DNA]</scope>
    <source>
        <strain evidence="3 4">Thoroughbred</strain>
    </source>
</reference>
<dbReference type="Ensembl" id="ENSECAT00000145974.1">
    <property type="protein sequence ID" value="ENSECAP00000089267.1"/>
    <property type="gene ID" value="ENSECAG00000029781.2"/>
</dbReference>
<evidence type="ECO:0008006" key="5">
    <source>
        <dbReference type="Google" id="ProtNLM"/>
    </source>
</evidence>
<accession>A0A3Q2HAC3</accession>
<dbReference type="GeneTree" id="ENSGT00950000182925"/>
<dbReference type="InParanoid" id="A0A3Q2HAC3"/>
<dbReference type="GO" id="GO:0006355">
    <property type="term" value="P:regulation of DNA-templated transcription"/>
    <property type="evidence" value="ECO:0000318"/>
    <property type="project" value="GO_Central"/>
</dbReference>
<dbReference type="GO" id="GO:0005829">
    <property type="term" value="C:cytosol"/>
    <property type="evidence" value="ECO:0000318"/>
    <property type="project" value="GO_Central"/>
</dbReference>
<dbReference type="GO" id="GO:0007276">
    <property type="term" value="P:gamete generation"/>
    <property type="evidence" value="ECO:0007669"/>
    <property type="project" value="InterPro"/>
</dbReference>
<dbReference type="FunFam" id="2.80.10.70:FF:000001">
    <property type="entry name" value="Spindlin 1"/>
    <property type="match status" value="1"/>
</dbReference>
<dbReference type="PANTHER" id="PTHR10405">
    <property type="entry name" value="SPINDLIN"/>
    <property type="match status" value="1"/>
</dbReference>
<evidence type="ECO:0000313" key="3">
    <source>
        <dbReference type="Ensembl" id="ENSECAP00000030567.2"/>
    </source>
</evidence>
<dbReference type="Proteomes" id="UP000002281">
    <property type="component" value="Chromosome 10"/>
</dbReference>
<dbReference type="GO" id="GO:0005654">
    <property type="term" value="C:nucleoplasm"/>
    <property type="evidence" value="ECO:0000318"/>
    <property type="project" value="GO_Central"/>
</dbReference>
<dbReference type="Pfam" id="PF02513">
    <property type="entry name" value="Spin-Ssty"/>
    <property type="match status" value="3"/>
</dbReference>
<reference evidence="3" key="2">
    <citation type="submission" date="2025-05" db="UniProtKB">
        <authorList>
            <consortium name="Ensembl"/>
        </authorList>
    </citation>
    <scope>IDENTIFICATION</scope>
    <source>
        <strain evidence="3">Thoroughbred</strain>
    </source>
</reference>
<evidence type="ECO:0000256" key="2">
    <source>
        <dbReference type="SAM" id="MobiDB-lite"/>
    </source>
</evidence>
<dbReference type="Bgee" id="ENSECAG00000029781">
    <property type="expression patterns" value="Expressed in testis and 17 other cell types or tissues"/>
</dbReference>
<dbReference type="Ensembl" id="ENSECAT00000037588.2">
    <property type="protein sequence ID" value="ENSECAP00000030567.2"/>
    <property type="gene ID" value="ENSECAG00000029781.2"/>
</dbReference>
<sequence>MRADATPGRRTRAPRAGIARRRVPAGAPATRAARRRRRRGAGPRTPARRPRSLVGCRIRHGWREGDGPVTQWRGTVLDQVPVNPALYLIKYDGFDCVYGLELNRDERVSALEVLADRVAPSPVGEAHLADRMVGKAVKHTFEGEDGARDQWRGTVLARAPTMSTWFYITYEKDPVLYMYQLLDDYREGDLRIMPEPKDSPPAGREPGAVTDSLVGKQVEYAKEDGSMRTGMVIHQVEARPSVCFIKFDDDFHIYVYNLVKTS</sequence>
<name>A0A3Q2HAC3_HORSE</name>
<feature type="compositionally biased region" description="Basic residues" evidence="2">
    <location>
        <begin position="32"/>
        <end position="51"/>
    </location>
</feature>
<dbReference type="Ensembl" id="ENSECAT00000116752.1">
    <property type="protein sequence ID" value="ENSECAP00000070327.1"/>
    <property type="gene ID" value="ENSECAG00000029781.2"/>
</dbReference>
<evidence type="ECO:0000256" key="1">
    <source>
        <dbReference type="ARBA" id="ARBA00009467"/>
    </source>
</evidence>
<protein>
    <recommendedName>
        <fullName evidence="5">Spindlin 1</fullName>
    </recommendedName>
</protein>
<dbReference type="InterPro" id="IPR042567">
    <property type="entry name" value="SPIN/Ssty_sf"/>
</dbReference>
<evidence type="ECO:0000313" key="4">
    <source>
        <dbReference type="Proteomes" id="UP000002281"/>
    </source>
</evidence>
<comment type="similarity">
    <text evidence="1">Belongs to the SPIN/STSY family.</text>
</comment>
<feature type="compositionally biased region" description="Basic residues" evidence="2">
    <location>
        <begin position="9"/>
        <end position="23"/>
    </location>
</feature>
<dbReference type="InterPro" id="IPR003671">
    <property type="entry name" value="SPIN/Ssty"/>
</dbReference>
<dbReference type="Ensembl" id="ENSECAT00000105022.1">
    <property type="protein sequence ID" value="ENSECAP00000066186.1"/>
    <property type="gene ID" value="ENSECAG00000029781.2"/>
</dbReference>
<organism evidence="3 4">
    <name type="scientific">Equus caballus</name>
    <name type="common">Horse</name>
    <dbReference type="NCBI Taxonomy" id="9796"/>
    <lineage>
        <taxon>Eukaryota</taxon>
        <taxon>Metazoa</taxon>
        <taxon>Chordata</taxon>
        <taxon>Craniata</taxon>
        <taxon>Vertebrata</taxon>
        <taxon>Euteleostomi</taxon>
        <taxon>Mammalia</taxon>
        <taxon>Eutheria</taxon>
        <taxon>Laurasiatheria</taxon>
        <taxon>Perissodactyla</taxon>
        <taxon>Equidae</taxon>
        <taxon>Equus</taxon>
    </lineage>
</organism>
<dbReference type="PaxDb" id="9796-ENSECAP00000030567"/>
<dbReference type="Gene3D" id="2.80.10.70">
    <property type="entry name" value="Spindlin/Ssty"/>
    <property type="match status" value="1"/>
</dbReference>